<reference evidence="1" key="1">
    <citation type="submission" date="2022-03" db="EMBL/GenBank/DDBJ databases">
        <authorList>
            <person name="Martin H S."/>
        </authorList>
    </citation>
    <scope>NUCLEOTIDE SEQUENCE</scope>
</reference>
<gene>
    <name evidence="1" type="ORF">IPOD504_LOCUS8336</name>
</gene>
<accession>A0ABN8IEA2</accession>
<keyword evidence="2" id="KW-1185">Reference proteome</keyword>
<proteinExistence type="predicted"/>
<evidence type="ECO:0000313" key="1">
    <source>
        <dbReference type="EMBL" id="CAH2052686.1"/>
    </source>
</evidence>
<dbReference type="EMBL" id="OW152832">
    <property type="protein sequence ID" value="CAH2052686.1"/>
    <property type="molecule type" value="Genomic_DNA"/>
</dbReference>
<name>A0ABN8IEA2_9NEOP</name>
<dbReference type="Proteomes" id="UP000837857">
    <property type="component" value="Chromosome 20"/>
</dbReference>
<feature type="non-terminal residue" evidence="1">
    <location>
        <position position="102"/>
    </location>
</feature>
<protein>
    <submittedName>
        <fullName evidence="1">Uncharacterized protein</fullName>
    </submittedName>
</protein>
<evidence type="ECO:0000313" key="2">
    <source>
        <dbReference type="Proteomes" id="UP000837857"/>
    </source>
</evidence>
<organism evidence="1 2">
    <name type="scientific">Iphiclides podalirius</name>
    <name type="common">scarce swallowtail</name>
    <dbReference type="NCBI Taxonomy" id="110791"/>
    <lineage>
        <taxon>Eukaryota</taxon>
        <taxon>Metazoa</taxon>
        <taxon>Ecdysozoa</taxon>
        <taxon>Arthropoda</taxon>
        <taxon>Hexapoda</taxon>
        <taxon>Insecta</taxon>
        <taxon>Pterygota</taxon>
        <taxon>Neoptera</taxon>
        <taxon>Endopterygota</taxon>
        <taxon>Lepidoptera</taxon>
        <taxon>Glossata</taxon>
        <taxon>Ditrysia</taxon>
        <taxon>Papilionoidea</taxon>
        <taxon>Papilionidae</taxon>
        <taxon>Papilioninae</taxon>
        <taxon>Iphiclides</taxon>
    </lineage>
</organism>
<sequence length="102" mass="11529">MCTAESVRGVAAPQAAQRCRSDGYAGATLPLRAVRAGATRRCRSACLNRKIPFIQLECGVKFLMNSTGSFARRESSGRHRLRRRDRWRRHWVLCDDSPAETH</sequence>